<dbReference type="InterPro" id="IPR020859">
    <property type="entry name" value="ROC"/>
</dbReference>
<dbReference type="Gene3D" id="1.25.40.20">
    <property type="entry name" value="Ankyrin repeat-containing domain"/>
    <property type="match status" value="2"/>
</dbReference>
<dbReference type="GO" id="GO:0042147">
    <property type="term" value="P:retrograde transport, endosome to Golgi"/>
    <property type="evidence" value="ECO:0000316"/>
    <property type="project" value="FlyBase"/>
</dbReference>
<evidence type="ECO:0000259" key="17">
    <source>
        <dbReference type="PROSITE" id="PS51424"/>
    </source>
</evidence>
<dbReference type="SMR" id="A0A0B4KHT3"/>
<dbReference type="RefSeq" id="NP_001262772.1">
    <property type="nucleotide sequence ID" value="NM_001275843.1"/>
</dbReference>
<dbReference type="VEuPathDB" id="VectorBase:FBgn0038816"/>
<dbReference type="FunCoup" id="A0A0B4KHT3">
    <property type="interactions" value="651"/>
</dbReference>
<dbReference type="InterPro" id="IPR001611">
    <property type="entry name" value="Leu-rich_rpt"/>
</dbReference>
<dbReference type="SMART" id="SM00369">
    <property type="entry name" value="LRR_TYP"/>
    <property type="match status" value="9"/>
</dbReference>
<evidence type="ECO:0000256" key="7">
    <source>
        <dbReference type="ARBA" id="ARBA00022741"/>
    </source>
</evidence>
<reference evidence="18 20" key="7">
    <citation type="journal article" date="2007" name="Science">
        <title>The Release 5.1 annotation of Drosophila melanogaster heterochromatin.</title>
        <authorList>
            <person name="Smith C.D."/>
            <person name="Shu S."/>
            <person name="Mungall C.J."/>
            <person name="Karpen G.H."/>
        </authorList>
    </citation>
    <scope>NUCLEOTIDE SEQUENCE [LARGE SCALE GENOMIC DNA]</scope>
    <source>
        <strain evidence="20">Berkeley</strain>
    </source>
</reference>
<feature type="region of interest" description="Disordered" evidence="15">
    <location>
        <begin position="1701"/>
        <end position="1734"/>
    </location>
</feature>
<reference evidence="18 20" key="9">
    <citation type="journal article" date="2015" name="G3 (Bethesda)">
        <title>Gene Model Annotations for Drosophila melanogaster: Impact of High-Throughput Data.</title>
        <authorList>
            <consortium name="FlyBase Consortium"/>
            <person name="Matthews B.B."/>
            <person name="Dos Santos G."/>
            <person name="Crosby M.A."/>
            <person name="Emmert D.B."/>
            <person name="St Pierre S.E."/>
            <person name="Gramates L.S."/>
            <person name="Zhou P."/>
            <person name="Schroeder A.J."/>
            <person name="Falls K."/>
            <person name="Strelets V."/>
            <person name="Russo S.M."/>
            <person name="Gelbart W.M."/>
            <person name="null"/>
        </authorList>
    </citation>
    <scope>NUCLEOTIDE SEQUENCE [LARGE SCALE GENOMIC DNA]</scope>
    <source>
        <strain evidence="20">Berkeley</strain>
    </source>
</reference>
<dbReference type="GO" id="GO:0048488">
    <property type="term" value="P:synaptic vesicle endocytosis"/>
    <property type="evidence" value="ECO:0000316"/>
    <property type="project" value="FlyBase"/>
</dbReference>
<dbReference type="CTD" id="42447"/>
<dbReference type="InterPro" id="IPR032171">
    <property type="entry name" value="COR-A"/>
</dbReference>
<dbReference type="GO" id="GO:0008088">
    <property type="term" value="P:axo-dendritic transport"/>
    <property type="evidence" value="ECO:0000315"/>
    <property type="project" value="FlyBase"/>
</dbReference>
<dbReference type="PROSITE" id="PS00107">
    <property type="entry name" value="PROTEIN_KINASE_ATP"/>
    <property type="match status" value="1"/>
</dbReference>
<feature type="domain" description="Roc" evidence="17">
    <location>
        <begin position="987"/>
        <end position="1215"/>
    </location>
</feature>
<dbReference type="GO" id="GO:1990033">
    <property type="term" value="C:dendritic branch point"/>
    <property type="evidence" value="ECO:0000314"/>
    <property type="project" value="FlyBase"/>
</dbReference>
<dbReference type="GO" id="GO:0005829">
    <property type="term" value="C:cytosol"/>
    <property type="evidence" value="ECO:0007669"/>
    <property type="project" value="GOC"/>
</dbReference>
<accession>A0A0B4KHT3</accession>
<dbReference type="GO" id="GO:0043524">
    <property type="term" value="P:negative regulation of neuron apoptotic process"/>
    <property type="evidence" value="ECO:0000315"/>
    <property type="project" value="FlyBase"/>
</dbReference>
<evidence type="ECO:0000313" key="19">
    <source>
        <dbReference type="FlyBase" id="FBgn0038816"/>
    </source>
</evidence>
<feature type="region of interest" description="Disordered" evidence="15">
    <location>
        <begin position="2163"/>
        <end position="2183"/>
    </location>
</feature>
<feature type="region of interest" description="Disordered" evidence="15">
    <location>
        <begin position="1017"/>
        <end position="1056"/>
    </location>
</feature>
<dbReference type="SMART" id="SM00364">
    <property type="entry name" value="LRR_BAC"/>
    <property type="match status" value="7"/>
</dbReference>
<dbReference type="InterPro" id="IPR011009">
    <property type="entry name" value="Kinase-like_dom_sf"/>
</dbReference>
<reference evidence="18 20" key="6">
    <citation type="journal article" date="2005" name="PLoS Comput. Biol.">
        <title>Combined evidence annotation of transposable elements in genome sequences.</title>
        <authorList>
            <person name="Quesneville H."/>
            <person name="Bergman C.M."/>
            <person name="Andrieu O."/>
            <person name="Autard D."/>
            <person name="Nouaud D."/>
            <person name="Ashburner M."/>
            <person name="Anxolabehere D."/>
        </authorList>
    </citation>
    <scope>NUCLEOTIDE SEQUENCE [LARGE SCALE GENOMIC DNA]</scope>
    <source>
        <strain evidence="20">Berkeley</strain>
    </source>
</reference>
<dbReference type="InterPro" id="IPR003591">
    <property type="entry name" value="Leu-rich_rpt_typical-subtyp"/>
</dbReference>
<dbReference type="GO" id="GO:0044297">
    <property type="term" value="C:cell body"/>
    <property type="evidence" value="ECO:0000314"/>
    <property type="project" value="FlyBase"/>
</dbReference>
<dbReference type="PANTHER" id="PTHR24198">
    <property type="entry name" value="ANKYRIN REPEAT AND PROTEIN KINASE DOMAIN-CONTAINING PROTEIN"/>
    <property type="match status" value="1"/>
</dbReference>
<feature type="domain" description="Protein kinase" evidence="16">
    <location>
        <begin position="1796"/>
        <end position="2102"/>
    </location>
</feature>
<dbReference type="GO" id="GO:0050774">
    <property type="term" value="P:negative regulation of dendrite morphogenesis"/>
    <property type="evidence" value="ECO:0000315"/>
    <property type="project" value="FlyBase"/>
</dbReference>
<dbReference type="GO" id="GO:0005795">
    <property type="term" value="C:Golgi stack"/>
    <property type="evidence" value="ECO:0000314"/>
    <property type="project" value="FlyBase"/>
</dbReference>
<gene>
    <name evidence="18 19" type="primary">Lrrk</name>
    <name evidence="18" type="synonym">CT17358</name>
    <name evidence="18" type="synonym">dLRRK</name>
    <name evidence="18" type="synonym">dLrrk</name>
    <name evidence="18" type="synonym">dLRRK2</name>
    <name evidence="18" type="synonym">dLrrk2</name>
    <name evidence="18" type="synonym">Dmel\CG5483</name>
    <name evidence="18" type="synonym">LRRK</name>
    <name evidence="18" type="synonym">lrrk</name>
    <name evidence="18" type="synonym">LRRK2</name>
    <name evidence="18" type="synonym">Lrrk2</name>
    <name evidence="18 19" type="ORF">CG5483</name>
    <name evidence="18" type="ORF">Dmel_CG5483</name>
</gene>
<reference evidence="18 20" key="10">
    <citation type="journal article" date="2015" name="G3 (Bethesda)">
        <title>Gene Model Annotations for Drosophila melanogaster: The Rule-Benders.</title>
        <authorList>
            <consortium name="FlyBase Consortium"/>
            <person name="Crosby M.A."/>
            <person name="Gramates L.S."/>
            <person name="Dos Santos G."/>
            <person name="Matthews B.B."/>
            <person name="St Pierre S.E."/>
            <person name="Zhou P."/>
            <person name="Schroeder A.J."/>
            <person name="Falls K."/>
            <person name="Emmert D.B."/>
            <person name="Russo S.M."/>
            <person name="Gelbart W.M."/>
            <person name="null"/>
        </authorList>
    </citation>
    <scope>NUCLEOTIDE SEQUENCE [LARGE SCALE GENOMIC DNA]</scope>
    <source>
        <strain evidence="20">Berkeley</strain>
    </source>
</reference>
<protein>
    <recommendedName>
        <fullName evidence="2">non-specific serine/threonine protein kinase</fullName>
        <ecNumber evidence="2">2.7.11.1</ecNumber>
    </recommendedName>
</protein>
<dbReference type="InParanoid" id="A0A0B4KHT3"/>
<dbReference type="GO" id="GO:1900242">
    <property type="term" value="P:regulation of synaptic vesicle endocytosis"/>
    <property type="evidence" value="ECO:0000315"/>
    <property type="project" value="FlyBase"/>
</dbReference>
<dbReference type="OrthoDB" id="10252328at2759"/>
<feature type="repeat" description="ANK" evidence="13">
    <location>
        <begin position="359"/>
        <end position="391"/>
    </location>
</feature>
<keyword evidence="9 14" id="KW-0067">ATP-binding</keyword>
<dbReference type="GO" id="GO:0005737">
    <property type="term" value="C:cytoplasm"/>
    <property type="evidence" value="ECO:0000318"/>
    <property type="project" value="GO_Central"/>
</dbReference>
<evidence type="ECO:0000256" key="15">
    <source>
        <dbReference type="SAM" id="MobiDB-lite"/>
    </source>
</evidence>
<dbReference type="OMA" id="NSQDSWG"/>
<dbReference type="PROSITE" id="PS50011">
    <property type="entry name" value="PROTEIN_KINASE_DOM"/>
    <property type="match status" value="1"/>
</dbReference>
<name>A0A0B4KHT3_DROME</name>
<dbReference type="InterPro" id="IPR017441">
    <property type="entry name" value="Protein_kinase_ATP_BS"/>
</dbReference>
<comment type="catalytic activity">
    <reaction evidence="11">
        <text>L-threonyl-[protein] + ATP = O-phospho-L-threonyl-[protein] + ADP + H(+)</text>
        <dbReference type="Rhea" id="RHEA:46608"/>
        <dbReference type="Rhea" id="RHEA-COMP:11060"/>
        <dbReference type="Rhea" id="RHEA-COMP:11605"/>
        <dbReference type="ChEBI" id="CHEBI:15378"/>
        <dbReference type="ChEBI" id="CHEBI:30013"/>
        <dbReference type="ChEBI" id="CHEBI:30616"/>
        <dbReference type="ChEBI" id="CHEBI:61977"/>
        <dbReference type="ChEBI" id="CHEBI:456216"/>
        <dbReference type="EC" id="2.7.11.1"/>
    </reaction>
</comment>
<evidence type="ECO:0000256" key="10">
    <source>
        <dbReference type="ARBA" id="ARBA00023043"/>
    </source>
</evidence>
<dbReference type="InterPro" id="IPR000719">
    <property type="entry name" value="Prot_kinase_dom"/>
</dbReference>
<dbReference type="PROSITE" id="PS50297">
    <property type="entry name" value="ANK_REP_REGION"/>
    <property type="match status" value="1"/>
</dbReference>
<dbReference type="InterPro" id="IPR032675">
    <property type="entry name" value="LRR_dom_sf"/>
</dbReference>
<reference evidence="18 20" key="1">
    <citation type="journal article" date="2000" name="Science">
        <title>The genome sequence of Drosophila melanogaster.</title>
        <authorList>
            <person name="Adams M.D."/>
            <person name="Celniker S.E."/>
            <person name="Holt R.A."/>
            <person name="Evans C.A."/>
            <person name="Gocayne J.D."/>
            <person name="Amanatides P.G."/>
            <person name="Scherer S.E."/>
            <person name="Li P.W."/>
            <person name="Hoskins R.A."/>
            <person name="Galle R.F."/>
            <person name="George R.A."/>
            <person name="Lewis S.E."/>
            <person name="Richards S."/>
            <person name="Ashburner M."/>
            <person name="Henderson S.N."/>
            <person name="Sutton G.G."/>
            <person name="Wortman J.R."/>
            <person name="Yandell M.D."/>
            <person name="Zhang Q."/>
            <person name="Chen L.X."/>
            <person name="Brandon R.C."/>
            <person name="Rogers Y.H."/>
            <person name="Blazej R.G."/>
            <person name="Champe M."/>
            <person name="Pfeiffer B.D."/>
            <person name="Wan K.H."/>
            <person name="Doyle C."/>
            <person name="Baxter E.G."/>
            <person name="Helt G."/>
            <person name="Nelson C.R."/>
            <person name="Gabor G.L."/>
            <person name="Abril J.F."/>
            <person name="Agbayani A."/>
            <person name="An H.J."/>
            <person name="Andrews-Pfannkoch C."/>
            <person name="Baldwin D."/>
            <person name="Ballew R.M."/>
            <person name="Basu A."/>
            <person name="Baxendale J."/>
            <person name="Bayraktaroglu L."/>
            <person name="Beasley E.M."/>
            <person name="Beeson K.Y."/>
            <person name="Benos P.V."/>
            <person name="Berman B.P."/>
            <person name="Bhandari D."/>
            <person name="Bolshakov S."/>
            <person name="Borkova D."/>
            <person name="Botchan M.R."/>
            <person name="Bouck J."/>
            <person name="Brokstein P."/>
            <person name="Brottier P."/>
            <person name="Burtis K.C."/>
            <person name="Busam D.A."/>
            <person name="Butler H."/>
            <person name="Cadieu E."/>
            <person name="Center A."/>
            <person name="Chandra I."/>
            <person name="Cherry J.M."/>
            <person name="Cawley S."/>
            <person name="Dahlke C."/>
            <person name="Davenport L.B."/>
            <person name="Davies P."/>
            <person name="de Pablos B."/>
            <person name="Delcher A."/>
            <person name="Deng Z."/>
            <person name="Mays A.D."/>
            <person name="Dew I."/>
            <person name="Dietz S.M."/>
            <person name="Dodson K."/>
            <person name="Doup L.E."/>
            <person name="Downes M."/>
            <person name="Dugan-Rocha S."/>
            <person name="Dunkov B.C."/>
            <person name="Dunn P."/>
            <person name="Durbin K.J."/>
            <person name="Evangelista C.C."/>
            <person name="Ferraz C."/>
            <person name="Ferriera S."/>
            <person name="Fleischmann W."/>
            <person name="Fosler C."/>
            <person name="Gabrielian A.E."/>
            <person name="Garg N.S."/>
            <person name="Gelbart W.M."/>
            <person name="Glasser K."/>
            <person name="Glodek A."/>
            <person name="Gong F."/>
            <person name="Gorrell J.H."/>
            <person name="Gu Z."/>
            <person name="Guan P."/>
            <person name="Harris M."/>
            <person name="Harris N.L."/>
            <person name="Harvey D."/>
            <person name="Heiman T.J."/>
            <person name="Hernandez J.R."/>
            <person name="Houck J."/>
            <person name="Hostin D."/>
            <person name="Houston K.A."/>
            <person name="Howland T.J."/>
            <person name="Wei M.H."/>
            <person name="Ibegwam C."/>
            <person name="Jalali M."/>
            <person name="Kalush F."/>
            <person name="Karpen G.H."/>
            <person name="Ke Z."/>
            <person name="Kennison J.A."/>
            <person name="Ketchum K.A."/>
            <person name="Kimmel B.E."/>
            <person name="Kodira C.D."/>
            <person name="Kraft C."/>
            <person name="Kravitz S."/>
            <person name="Kulp D."/>
            <person name="Lai Z."/>
            <person name="Lasko P."/>
            <person name="Lei Y."/>
            <person name="Levitsky A.A."/>
            <person name="Li J."/>
            <person name="Li Z."/>
            <person name="Liang Y."/>
            <person name="Lin X."/>
            <person name="Liu X."/>
            <person name="Mattei B."/>
            <person name="McIntosh T.C."/>
            <person name="McLeod M.P."/>
            <person name="McPherson D."/>
            <person name="Merkulov G."/>
            <person name="Milshina N.V."/>
            <person name="Mobarry C."/>
            <person name="Morris J."/>
            <person name="Moshrefi A."/>
            <person name="Mount S.M."/>
            <person name="Moy M."/>
            <person name="Murphy B."/>
            <person name="Murphy L."/>
            <person name="Muzny D.M."/>
            <person name="Nelson D.L."/>
            <person name="Nelson D.R."/>
            <person name="Nelson K.A."/>
            <person name="Nixon K."/>
            <person name="Nusskern D.R."/>
            <person name="Pacleb J.M."/>
            <person name="Palazzolo M."/>
            <person name="Pittman G.S."/>
            <person name="Pan S."/>
            <person name="Pollard J."/>
            <person name="Puri V."/>
            <person name="Reese M.G."/>
            <person name="Reinert K."/>
            <person name="Remington K."/>
            <person name="Saunders R.D."/>
            <person name="Scheeler F."/>
            <person name="Shen H."/>
            <person name="Shue B.C."/>
            <person name="Siden-Kiamos I."/>
            <person name="Simpson M."/>
            <person name="Skupski M.P."/>
            <person name="Smith T."/>
            <person name="Spier E."/>
            <person name="Spradling A.C."/>
            <person name="Stapleton M."/>
            <person name="Strong R."/>
            <person name="Sun E."/>
            <person name="Svirskas R."/>
            <person name="Tector C."/>
            <person name="Turner R."/>
            <person name="Venter E."/>
            <person name="Wang A.H."/>
            <person name="Wang X."/>
            <person name="Wang Z.Y."/>
            <person name="Wassarman D.A."/>
            <person name="Weinstock G.M."/>
            <person name="Weissenbach J."/>
            <person name="Williams S.M."/>
            <person name="WoodageT"/>
            <person name="Worley K.C."/>
            <person name="Wu D."/>
            <person name="Yang S."/>
            <person name="Yao Q.A."/>
            <person name="Ye J."/>
            <person name="Yeh R.F."/>
            <person name="Zaveri J.S."/>
            <person name="Zhan M."/>
            <person name="Zhang G."/>
            <person name="Zhao Q."/>
            <person name="Zheng L."/>
            <person name="Zheng X.H."/>
            <person name="Zhong F.N."/>
            <person name="Zhong W."/>
            <person name="Zhou X."/>
            <person name="Zhu S."/>
            <person name="Zhu X."/>
            <person name="Smith H.O."/>
            <person name="Gibbs R.A."/>
            <person name="Myers E.W."/>
            <person name="Rubin G.M."/>
            <person name="Venter J.C."/>
        </authorList>
    </citation>
    <scope>NUCLEOTIDE SEQUENCE [LARGE SCALE GENOMIC DNA]</scope>
    <source>
        <strain evidence="20">Berkeley</strain>
    </source>
</reference>
<dbReference type="SMART" id="SM00220">
    <property type="entry name" value="S_TKc"/>
    <property type="match status" value="1"/>
</dbReference>
<dbReference type="PROSITE" id="PS51424">
    <property type="entry name" value="ROC"/>
    <property type="match status" value="1"/>
</dbReference>
<dbReference type="SUPFAM" id="SSF50998">
    <property type="entry name" value="Quinoprotein alcohol dehydrogenase-like"/>
    <property type="match status" value="1"/>
</dbReference>
<dbReference type="Pfam" id="PF16095">
    <property type="entry name" value="COR-A"/>
    <property type="match status" value="1"/>
</dbReference>
<evidence type="ECO:0000256" key="13">
    <source>
        <dbReference type="PROSITE-ProRule" id="PRU00023"/>
    </source>
</evidence>
<proteinExistence type="predicted"/>
<dbReference type="GO" id="GO:0043198">
    <property type="term" value="C:dendritic shaft"/>
    <property type="evidence" value="ECO:0000314"/>
    <property type="project" value="FlyBase"/>
</dbReference>
<dbReference type="GO" id="GO:0043195">
    <property type="term" value="C:terminal bouton"/>
    <property type="evidence" value="ECO:0000314"/>
    <property type="project" value="FlyBase"/>
</dbReference>
<evidence type="ECO:0000256" key="14">
    <source>
        <dbReference type="PROSITE-ProRule" id="PRU10141"/>
    </source>
</evidence>
<reference evidence="18 20" key="4">
    <citation type="journal article" date="2002" name="Genome Biol.">
        <title>The transposable elements of the Drosophila melanogaster euchromatin: a genomics perspective.</title>
        <authorList>
            <person name="Kaminker J.S."/>
            <person name="Bergman C.M."/>
            <person name="Kronmiller B."/>
            <person name="Carlson J."/>
            <person name="Svirskas R."/>
            <person name="Patel S."/>
            <person name="Frise E."/>
            <person name="Wheeler D.A."/>
            <person name="Lewis S.E."/>
            <person name="Rubin G.M."/>
            <person name="Ashburner M."/>
            <person name="Celniker S.E."/>
        </authorList>
    </citation>
    <scope>NUCLEOTIDE SEQUENCE [LARGE SCALE GENOMIC DNA]</scope>
    <source>
        <strain evidence="20">Berkeley</strain>
    </source>
</reference>
<dbReference type="GO" id="GO:0051683">
    <property type="term" value="P:establishment of Golgi localization"/>
    <property type="evidence" value="ECO:0000315"/>
    <property type="project" value="FlyBase"/>
</dbReference>
<keyword evidence="3" id="KW-0723">Serine/threonine-protein kinase</keyword>
<dbReference type="FlyBase" id="FBgn0038816">
    <property type="gene designation" value="Lrrk"/>
</dbReference>
<reference evidence="18 20" key="5">
    <citation type="journal article" date="2002" name="Genome Biol.">
        <title>Heterochromatic sequences in a Drosophila whole-genome shotgun assembly.</title>
        <authorList>
            <person name="Hoskins R.A."/>
            <person name="Smith C.D."/>
            <person name="Carlson J.W."/>
            <person name="Carvalho A.B."/>
            <person name="Halpern A."/>
            <person name="Kaminker J.S."/>
            <person name="Kennedy C."/>
            <person name="Mungall C.J."/>
            <person name="Sullivan B.A."/>
            <person name="Sutton G.G."/>
            <person name="Yasuhara J.C."/>
            <person name="Wakimoto B.T."/>
            <person name="Myers E.W."/>
            <person name="Celniker S.E."/>
            <person name="Rubin G.M."/>
            <person name="Karpen G.H."/>
        </authorList>
    </citation>
    <scope>NUCLEOTIDE SEQUENCE [LARGE SCALE GENOMIC DNA]</scope>
    <source>
        <strain evidence="20">Berkeley</strain>
    </source>
</reference>
<dbReference type="InterPro" id="IPR011047">
    <property type="entry name" value="Quinoprotein_ADH-like_sf"/>
</dbReference>
<dbReference type="GeneID" id="42447"/>
<dbReference type="InterPro" id="IPR027417">
    <property type="entry name" value="P-loop_NTPase"/>
</dbReference>
<evidence type="ECO:0000256" key="3">
    <source>
        <dbReference type="ARBA" id="ARBA00022527"/>
    </source>
</evidence>
<dbReference type="Gene3D" id="3.80.10.10">
    <property type="entry name" value="Ribonuclease Inhibitor"/>
    <property type="match status" value="3"/>
</dbReference>
<dbReference type="BioGRID-ORCS" id="42447">
    <property type="hits" value="0 hits in 3 CRISPR screens"/>
</dbReference>
<evidence type="ECO:0000256" key="4">
    <source>
        <dbReference type="ARBA" id="ARBA00022614"/>
    </source>
</evidence>
<dbReference type="GO" id="GO:0032418">
    <property type="term" value="P:lysosome localization"/>
    <property type="evidence" value="ECO:0000315"/>
    <property type="project" value="FlyBase"/>
</dbReference>
<dbReference type="GO" id="GO:0004672">
    <property type="term" value="F:protein kinase activity"/>
    <property type="evidence" value="ECO:0000314"/>
    <property type="project" value="FlyBase"/>
</dbReference>
<dbReference type="Bgee" id="FBgn0038816">
    <property type="expression patterns" value="Expressed in second segment of antenna (Drosophila) and 27 other cell types or tissues"/>
</dbReference>
<organism evidence="18 20">
    <name type="scientific">Drosophila melanogaster</name>
    <name type="common">Fruit fly</name>
    <dbReference type="NCBI Taxonomy" id="7227"/>
    <lineage>
        <taxon>Eukaryota</taxon>
        <taxon>Metazoa</taxon>
        <taxon>Ecdysozoa</taxon>
        <taxon>Arthropoda</taxon>
        <taxon>Hexapoda</taxon>
        <taxon>Insecta</taxon>
        <taxon>Pterygota</taxon>
        <taxon>Neoptera</taxon>
        <taxon>Endopterygota</taxon>
        <taxon>Diptera</taxon>
        <taxon>Brachycera</taxon>
        <taxon>Muscomorpha</taxon>
        <taxon>Ephydroidea</taxon>
        <taxon>Drosophilidae</taxon>
        <taxon>Drosophila</taxon>
        <taxon>Sophophora</taxon>
    </lineage>
</organism>
<dbReference type="SMART" id="SM00248">
    <property type="entry name" value="ANK"/>
    <property type="match status" value="5"/>
</dbReference>
<dbReference type="InterPro" id="IPR036770">
    <property type="entry name" value="Ankyrin_rpt-contain_sf"/>
</dbReference>
<evidence type="ECO:0000313" key="18">
    <source>
        <dbReference type="EMBL" id="AGB96152.1"/>
    </source>
</evidence>
<reference evidence="18 20" key="11">
    <citation type="journal article" date="2015" name="Genome Res.">
        <title>The Release 6 reference sequence of the Drosophila melanogaster genome.</title>
        <authorList>
            <person name="Hoskins R.A."/>
            <person name="Carlson J.W."/>
            <person name="Wan K.H."/>
            <person name="Park S."/>
            <person name="Mendez I."/>
            <person name="Galle S.E."/>
            <person name="Booth B.W."/>
            <person name="Pfeiffer B.D."/>
            <person name="George R.A."/>
            <person name="Svirskas R."/>
            <person name="Krzywinski M."/>
            <person name="Schein J."/>
            <person name="Accardo M.C."/>
            <person name="Damia E."/>
            <person name="Messina G."/>
            <person name="Mendez-Lago M."/>
            <person name="de Pablos B."/>
            <person name="Demakova O.V."/>
            <person name="Andreyeva E.N."/>
            <person name="Boldyreva L.V."/>
            <person name="Marra M."/>
            <person name="Carvalho A.B."/>
            <person name="Dimitri P."/>
            <person name="Villasante A."/>
            <person name="Zhimulev I.F."/>
            <person name="Rubin G.M."/>
            <person name="Karpen G.H."/>
            <person name="Celniker S.E."/>
        </authorList>
    </citation>
    <scope>NUCLEOTIDE SEQUENCE [LARGE SCALE GENOMIC DNA]</scope>
    <source>
        <strain evidence="20">Berkeley</strain>
    </source>
</reference>
<evidence type="ECO:0000256" key="2">
    <source>
        <dbReference type="ARBA" id="ARBA00012513"/>
    </source>
</evidence>
<reference evidence="18 20" key="2">
    <citation type="journal article" date="2002" name="Genome Biol.">
        <title>Finishing a whole-genome shotgun: release 3 of the Drosophila melanogaster euchromatic genome sequence.</title>
        <authorList>
            <person name="Celniker S.E."/>
            <person name="Wheeler D.A."/>
            <person name="Kronmiller B."/>
            <person name="Carlson J.W."/>
            <person name="Halpern A."/>
            <person name="Patel S."/>
            <person name="Adams M."/>
            <person name="Champe M."/>
            <person name="Dugan S.P."/>
            <person name="Frise E."/>
            <person name="Hodgson A."/>
            <person name="George R.A."/>
            <person name="Hoskins R.A."/>
            <person name="Laverty T."/>
            <person name="Muzny D.M."/>
            <person name="Nelson C.R."/>
            <person name="Pacleb J.M."/>
            <person name="Park S."/>
            <person name="Pfeiffer B.D."/>
            <person name="Richards S."/>
            <person name="Sodergren E.J."/>
            <person name="Svirskas R."/>
            <person name="Tabor P.E."/>
            <person name="Wan K."/>
            <person name="Stapleton M."/>
            <person name="Sutton G.G."/>
            <person name="Venter C."/>
            <person name="Weinstock G."/>
            <person name="Scherer S.E."/>
            <person name="Myers E.W."/>
            <person name="Gibbs R.A."/>
            <person name="Rubin G.M."/>
        </authorList>
    </citation>
    <scope>NUCLEOTIDE SEQUENCE [LARGE SCALE GENOMIC DNA]</scope>
    <source>
        <strain evidence="20">Berkeley</strain>
    </source>
</reference>
<dbReference type="Pfam" id="PF12796">
    <property type="entry name" value="Ank_2"/>
    <property type="match status" value="1"/>
</dbReference>
<dbReference type="SUPFAM" id="SSF56112">
    <property type="entry name" value="Protein kinase-like (PK-like)"/>
    <property type="match status" value="1"/>
</dbReference>
<feature type="binding site" evidence="14">
    <location>
        <position position="1829"/>
    </location>
    <ligand>
        <name>ATP</name>
        <dbReference type="ChEBI" id="CHEBI:30616"/>
    </ligand>
</feature>
<dbReference type="AGR" id="FB:FBgn0038816"/>
<keyword evidence="4" id="KW-0433">Leucine-rich repeat</keyword>
<dbReference type="FunFam" id="1.10.510.10:FF:000749">
    <property type="entry name" value="Leucine-rich repeat kinase, isoform C"/>
    <property type="match status" value="1"/>
</dbReference>
<dbReference type="SUPFAM" id="SSF52540">
    <property type="entry name" value="P-loop containing nucleoside triphosphate hydrolases"/>
    <property type="match status" value="1"/>
</dbReference>
<dbReference type="GO" id="GO:0106310">
    <property type="term" value="F:protein serine kinase activity"/>
    <property type="evidence" value="ECO:0007669"/>
    <property type="project" value="RHEA"/>
</dbReference>
<keyword evidence="8 18" id="KW-0418">Kinase</keyword>
<dbReference type="PROSITE" id="PS00108">
    <property type="entry name" value="PROTEIN_KINASE_ST"/>
    <property type="match status" value="1"/>
</dbReference>
<dbReference type="InterPro" id="IPR002110">
    <property type="entry name" value="Ankyrin_rpt"/>
</dbReference>
<keyword evidence="6" id="KW-0677">Repeat</keyword>
<dbReference type="GO" id="GO:0050808">
    <property type="term" value="P:synapse organization"/>
    <property type="evidence" value="ECO:0000315"/>
    <property type="project" value="FlyBase"/>
</dbReference>
<dbReference type="InterPro" id="IPR056602">
    <property type="entry name" value="Beta-prop_LRRK2"/>
</dbReference>
<keyword evidence="10 13" id="KW-0040">ANK repeat</keyword>
<dbReference type="ExpressionAtlas" id="A0A0B4KHT3">
    <property type="expression patterns" value="baseline and differential"/>
</dbReference>
<dbReference type="FunFam" id="3.40.50.300:FF:001518">
    <property type="entry name" value="Leucine-rich repeat kinase, isoform C"/>
    <property type="match status" value="1"/>
</dbReference>
<dbReference type="SUPFAM" id="SSF52058">
    <property type="entry name" value="L domain-like"/>
    <property type="match status" value="1"/>
</dbReference>
<dbReference type="GO" id="GO:0071212">
    <property type="term" value="C:subsynaptic reticulum"/>
    <property type="evidence" value="ECO:0000314"/>
    <property type="project" value="FlyBase"/>
</dbReference>
<dbReference type="PROSITE" id="PS51450">
    <property type="entry name" value="LRR"/>
    <property type="match status" value="2"/>
</dbReference>
<dbReference type="Pfam" id="PF00023">
    <property type="entry name" value="Ank"/>
    <property type="match status" value="1"/>
</dbReference>
<evidence type="ECO:0000259" key="16">
    <source>
        <dbReference type="PROSITE" id="PS50011"/>
    </source>
</evidence>
<dbReference type="Pfam" id="PF13855">
    <property type="entry name" value="LRR_8"/>
    <property type="match status" value="1"/>
</dbReference>
<dbReference type="GO" id="GO:0031267">
    <property type="term" value="F:small GTPase binding"/>
    <property type="evidence" value="ECO:0000353"/>
    <property type="project" value="FlyBase"/>
</dbReference>
<feature type="compositionally biased region" description="Basic residues" evidence="15">
    <location>
        <begin position="1036"/>
        <end position="1052"/>
    </location>
</feature>
<evidence type="ECO:0000256" key="8">
    <source>
        <dbReference type="ARBA" id="ARBA00022777"/>
    </source>
</evidence>
<dbReference type="Proteomes" id="UP000000803">
    <property type="component" value="Chromosome 3R"/>
</dbReference>
<dbReference type="GO" id="GO:0005525">
    <property type="term" value="F:GTP binding"/>
    <property type="evidence" value="ECO:0007669"/>
    <property type="project" value="UniProtKB-KW"/>
</dbReference>
<keyword evidence="7 14" id="KW-0547">Nucleotide-binding</keyword>
<sequence>MSDSDEARAQGDIGAMEVGAQKLFSNSHPPQKQLVQPLDHPTPTKRQIKTNATHSPNATFLNKCNSCRASWAPTCAVRHKTAWINDHKNVAIDFPQFNAREEVRQIKHGELRTAVISGDERTVRVLLAALGTERQIIVNMAPSGANTLLFLACQSGYESITQRLLDAGADGRSHAVTKYSPLYAAVHSGHLGIARLMLDHFPELIQQPTVERWLPLHAACINGHIKLLELLISYSYPDYLYQTYRDEEGQWEWRLPFDANAHDVTGQTSLYIASILGNKQLVGVLLKWQLHCRRTLGDSASSVSTPITPTRKRISFGIQAIMSKLHISGESEGPDDLASQESTECQRCPINVNLLCGAARETALLAAVRGGHLDVVQSLLQHGANPNIVAKPVEDHNDPKCCEEIYGLSNVPIAEACKQRSLAMLDLLLKHGARDDNGTAIGMAITCGDEAILSRLLARRVHPDSDYKINKKGLPTPVEVNVFLPSTSNISYSAMFPNNPTIIDWHSMGSSVQLSVVRVPWMVSGVLLLNPKLQSHPRLNEVALTAITRIDFSHNVLTSIPQELFHLVSLRYLNVAQNKITDLPAPIGQTYGCPVLDELFLQDNQLTTLPAAIFHLPALSILDVSNNKLQQLPFDLWRAPKLRELNVAFNLLRDLPVPPMQTSSSLLSLDKLNLQSFEEPPSNKPRNVTQQRLTHRNLWSATLDITDNDMKWQHEQDLGDGKTAGVGSSQLSSLNIANNLFTSIPAALPCLAVNLTRLNMSYNSLRSMGHVTSYPATLKQLDLSHNEISCWPSLPRITESDPHLLCYSCVQLPEGRDDDYKTASSKGSSSSATSFRASVLKSVCRHRRHLRLEALRTLILADNLLTRIQLSTDDATTLFNESEDADWSVVGVNRSKVIFPNLSMLDMTNNCLKEIPASLHELSSLSVLNISGNVNITELPPHLGLLSRLWNLNTRGCLLQEPLRSMIESKKHKTMDIVGYLKSIYEDAQPYARMKLMVVGVAGIGKSTLLDLLRQGAGSGSSSSSHRSRASENHWAKRMGHARSTSRSHRHSSASSANISTVGVDIGTWICEKRKRAPGSHGPVVFRTWDFGGQKEYYATHQYFLSKRSLYLVLWRISDGHKGLAELLQWLGNIQARAPNSPVIIVGTHFDAVGESISPQKAEQLQQLIREKFIAIPDAEKIGLPRVIDSIEISCRTLHNIHLLANIIYDTAMQLRSPGSKEPMLLQKIPASYIALEDIVNVIACNLRAAGRDPVLDGEQYKRLVTEQMRLHNYKSFRDAAELQQATTWCHENGVLLHYDDATLRDYYFLDPQWLCDMLAHVVTVREINPFAPTGVMKLDDLQMLFRSVQVQGNGNRSYIVSLLNKFEVALTWDSRTLLIPSLLPSQEAATPNSGSTVKLSQRSRGRSLGCSVSQEVNLNNLIYEQRSAPSSSSSSASVSQGLRRILLMTYFPSGFWSRLITRILADEQIIEAIRGVYMASQDYADFDLRTSLEQDTQWNLWQTGLALYYGPILIFKIWEVPFQKTERTQPFRTDGNRFKLKQDGIWSDVNLSSSSILEVYFPLYEVNISQEVDDNERQLLAEIRPHMSQVAKLLALTVDHIDLLLEDWYPSLGTRFVHTSEGRFLITRLVLCPRCLWKLQLQQNNEPSDREVPPVGCNRPSRSSRRGAGAYFLHGVGDPGEDGALNVFSAYLNATARRERRSEDSLGAGSDADSGVGPDSAGSSRNTSVDGHPGYHLPDNSNVCYAWMIEECILSVYNQSKISCPVHLEQSMAQLAPDVIFADIPDKHTIPSECIIKGSLLGRGAFGFVFKANCKVRGARSFKPVAMKMLQPVPPGARAKESALMAFKVAVGKWDRDPLQHSCKAYCTARQELAVLLTLKHPNIVPLVGICIKPLALVLELAPLGGLDALLRHYRRSGAHMGPHTFQTLVLQAARAIEYLHRRRIIYRDLKSENVLVWELPQPHTEDSPRNLVHIKIADYGISRQTAPSGAKGFGGTEGFMAPEIIRYNGEEEYTEKVDCFSFGMFIYENISLRQPFEGHESIKECILEGSRPALTQRETQFPTCCLDLMVLCWHEQPRRRPTASQIVSILSAPECIHLLDVVAMPHSEKIVCGVFQSLVGMGDDERCGLELWLPSFGSRIDILDCSPSGSLLQCNSISCSPQPQVAPPKTPENGANSRARSAQRLPKMNMLCCCLVGEAIWMGDVSGNLHAYSTSTYAHLFSYMLDPNIKSAVISLVYMEKIARVAVGTHNGRVFLVDATQMPSNCAFAEGSFVLTEICSGFVLHAACSVVVDGIYELWCGEIAGKINVFPLNENGVSGHQALCHSEEPNLIEDVKVARMCSNESHVFSCLYPGCMVYQWDVISKRIENKLDCSKLLPCSESLQSIAIDEHVNLIKCQISALAAHNSELYIGTTWGCLIVAELHTLRPISVFRPYENEIKSIITLSKDNVPLIATIGRRYRSLISRYVDSAESSTKSSAVSTPTHGAAKSVPPADVDNHIHCLLWRAKHWT</sequence>
<dbReference type="Gene3D" id="3.40.50.300">
    <property type="entry name" value="P-loop containing nucleotide triphosphate hydrolases"/>
    <property type="match status" value="1"/>
</dbReference>
<dbReference type="Gene3D" id="3.30.70.1390">
    <property type="entry name" value="ROC domain from the Parkinson's disease-associated leucine-rich repeat kinase 2"/>
    <property type="match status" value="1"/>
</dbReference>
<reference evidence="18 20" key="8">
    <citation type="journal article" date="2007" name="Science">
        <title>Sequence finishing and mapping of Drosophila melanogaster heterochromatin.</title>
        <authorList>
            <person name="Hoskins R.A."/>
            <person name="Carlson J.W."/>
            <person name="Kennedy C."/>
            <person name="Acevedo D."/>
            <person name="Evans-Holm M."/>
            <person name="Frise E."/>
            <person name="Wan K.H."/>
            <person name="Park S."/>
            <person name="Mendez-Lago M."/>
            <person name="Rossi F."/>
            <person name="Villasante A."/>
            <person name="Dimitri P."/>
            <person name="Karpen G.H."/>
            <person name="Celniker S.E."/>
        </authorList>
    </citation>
    <scope>NUCLEOTIDE SEQUENCE [LARGE SCALE GENOMIC DNA]</scope>
    <source>
        <strain evidence="20">Berkeley</strain>
    </source>
</reference>
<dbReference type="GO" id="GO:0006914">
    <property type="term" value="P:autophagy"/>
    <property type="evidence" value="ECO:0000315"/>
    <property type="project" value="FlyBase"/>
</dbReference>
<dbReference type="GO" id="GO:0005765">
    <property type="term" value="C:lysosomal membrane"/>
    <property type="evidence" value="ECO:0000314"/>
    <property type="project" value="FlyBase"/>
</dbReference>
<keyword evidence="20" id="KW-1185">Reference proteome</keyword>
<comment type="cofactor">
    <cofactor evidence="1">
        <name>Mg(2+)</name>
        <dbReference type="ChEBI" id="CHEBI:18420"/>
    </cofactor>
</comment>
<dbReference type="GlyGen" id="A0A0B4KHT3">
    <property type="glycosylation" value="1 site"/>
</dbReference>
<evidence type="ECO:0000313" key="20">
    <source>
        <dbReference type="Proteomes" id="UP000000803"/>
    </source>
</evidence>
<dbReference type="GO" id="GO:0005524">
    <property type="term" value="F:ATP binding"/>
    <property type="evidence" value="ECO:0007669"/>
    <property type="project" value="UniProtKB-UniRule"/>
</dbReference>
<feature type="region of interest" description="Disordered" evidence="15">
    <location>
        <begin position="27"/>
        <end position="52"/>
    </location>
</feature>
<evidence type="ECO:0000256" key="9">
    <source>
        <dbReference type="ARBA" id="ARBA00022840"/>
    </source>
</evidence>
<dbReference type="CDD" id="cd14000">
    <property type="entry name" value="STKc_LRRK"/>
    <property type="match status" value="1"/>
</dbReference>
<dbReference type="SUPFAM" id="SSF48403">
    <property type="entry name" value="Ankyrin repeat"/>
    <property type="match status" value="1"/>
</dbReference>
<evidence type="ECO:0000256" key="12">
    <source>
        <dbReference type="ARBA" id="ARBA00048679"/>
    </source>
</evidence>
<dbReference type="PRINTS" id="PR00449">
    <property type="entry name" value="RASTRNSFRMNG"/>
</dbReference>
<dbReference type="PROSITE" id="PS50088">
    <property type="entry name" value="ANK_REPEAT"/>
    <property type="match status" value="1"/>
</dbReference>
<dbReference type="InterPro" id="IPR008271">
    <property type="entry name" value="Ser/Thr_kinase_AS"/>
</dbReference>
<evidence type="ECO:0000256" key="5">
    <source>
        <dbReference type="ARBA" id="ARBA00022679"/>
    </source>
</evidence>
<evidence type="ECO:0000256" key="11">
    <source>
        <dbReference type="ARBA" id="ARBA00047899"/>
    </source>
</evidence>
<dbReference type="Gene3D" id="1.10.510.10">
    <property type="entry name" value="Transferase(Phosphotransferase) domain 1"/>
    <property type="match status" value="1"/>
</dbReference>
<dbReference type="AlphaFoldDB" id="A0A0B4KHT3"/>
<dbReference type="GO" id="GO:0009966">
    <property type="term" value="P:regulation of signal transduction"/>
    <property type="evidence" value="ECO:0007669"/>
    <property type="project" value="UniProtKB-ARBA"/>
</dbReference>
<evidence type="ECO:0000256" key="1">
    <source>
        <dbReference type="ARBA" id="ARBA00001946"/>
    </source>
</evidence>
<keyword evidence="5 18" id="KW-0808">Transferase</keyword>
<dbReference type="FunFam" id="3.80.10.10:FF:000484">
    <property type="entry name" value="Leucine-rich repeat kinase, isoform C"/>
    <property type="match status" value="1"/>
</dbReference>
<dbReference type="Pfam" id="PF08477">
    <property type="entry name" value="Roc"/>
    <property type="match status" value="1"/>
</dbReference>
<dbReference type="EC" id="2.7.11.1" evidence="2"/>
<dbReference type="Pfam" id="PF00069">
    <property type="entry name" value="Pkinase"/>
    <property type="match status" value="1"/>
</dbReference>
<comment type="catalytic activity">
    <reaction evidence="12">
        <text>L-seryl-[protein] + ATP = O-phospho-L-seryl-[protein] + ADP + H(+)</text>
        <dbReference type="Rhea" id="RHEA:17989"/>
        <dbReference type="Rhea" id="RHEA-COMP:9863"/>
        <dbReference type="Rhea" id="RHEA-COMP:11604"/>
        <dbReference type="ChEBI" id="CHEBI:15378"/>
        <dbReference type="ChEBI" id="CHEBI:29999"/>
        <dbReference type="ChEBI" id="CHEBI:30616"/>
        <dbReference type="ChEBI" id="CHEBI:83421"/>
        <dbReference type="ChEBI" id="CHEBI:456216"/>
        <dbReference type="EC" id="2.7.11.1"/>
    </reaction>
</comment>
<dbReference type="PANTHER" id="PTHR24198:SF169">
    <property type="entry name" value="NON-SPECIFIC SERINE_THREONINE PROTEIN KINASE"/>
    <property type="match status" value="1"/>
</dbReference>
<dbReference type="EMBL" id="AE014297">
    <property type="protein sequence ID" value="AGB96152.1"/>
    <property type="molecule type" value="Genomic_DNA"/>
</dbReference>
<reference evidence="18 20" key="3">
    <citation type="journal article" date="2002" name="Genome Biol.">
        <title>Annotation of the Drosophila melanogaster euchromatic genome: a systematic review.</title>
        <authorList>
            <person name="Misra S."/>
            <person name="Crosby M.A."/>
            <person name="Mungall C.J."/>
            <person name="Matthews B.B."/>
            <person name="Campbell K.S."/>
            <person name="Hradecky P."/>
            <person name="Huang Y."/>
            <person name="Kaminker J.S."/>
            <person name="Millburn G.H."/>
            <person name="Prochnik S.E."/>
            <person name="Smith C.D."/>
            <person name="Tupy J.L."/>
            <person name="Whitfied E.J."/>
            <person name="Bayraktaroglu L."/>
            <person name="Berman B.P."/>
            <person name="Bettencourt B.R."/>
            <person name="Celniker S.E."/>
            <person name="de Grey A.D."/>
            <person name="Drysdale R.A."/>
            <person name="Harris N.L."/>
            <person name="Richter J."/>
            <person name="Russo S."/>
            <person name="Schroeder A.J."/>
            <person name="Shu S.Q."/>
            <person name="Stapleton M."/>
            <person name="Yamada C."/>
            <person name="Ashburner M."/>
            <person name="Gelbart W.M."/>
            <person name="Rubin G.M."/>
            <person name="Lewis S.E."/>
        </authorList>
    </citation>
    <scope>GENOME REANNOTATION</scope>
    <source>
        <strain evidence="20">Berkeley</strain>
    </source>
</reference>
<dbReference type="STRING" id="7227.FBpp0306703"/>
<dbReference type="GO" id="GO:0031902">
    <property type="term" value="C:late endosome membrane"/>
    <property type="evidence" value="ECO:0000314"/>
    <property type="project" value="FlyBase"/>
</dbReference>
<dbReference type="GO" id="GO:0040011">
    <property type="term" value="P:locomotion"/>
    <property type="evidence" value="ECO:0000315"/>
    <property type="project" value="FlyBase"/>
</dbReference>
<dbReference type="Pfam" id="PF23748">
    <property type="entry name" value="Beta-prop_LRRK2"/>
    <property type="match status" value="1"/>
</dbReference>
<dbReference type="GO" id="GO:0004674">
    <property type="term" value="F:protein serine/threonine kinase activity"/>
    <property type="evidence" value="ECO:0000314"/>
    <property type="project" value="FlyBase"/>
</dbReference>
<evidence type="ECO:0000256" key="6">
    <source>
        <dbReference type="ARBA" id="ARBA00022737"/>
    </source>
</evidence>